<dbReference type="InterPro" id="IPR020449">
    <property type="entry name" value="Tscrpt_reg_AraC-type_HTH"/>
</dbReference>
<evidence type="ECO:0000313" key="1">
    <source>
        <dbReference type="EMBL" id="UUN97083.1"/>
    </source>
</evidence>
<dbReference type="PANTHER" id="PTHR47894:SF1">
    <property type="entry name" value="HTH-TYPE TRANSCRIPTIONAL REGULATOR VQSM"/>
    <property type="match status" value="1"/>
</dbReference>
<proteinExistence type="predicted"/>
<dbReference type="eggNOG" id="COG4977">
    <property type="taxonomic scope" value="Bacteria"/>
</dbReference>
<sequence length="349" mass="40357">MGSQQKESANSQFYIPPMILTSLIHYGEQQHWQYADWFKLHNLDLEQIRQGQGFVAFSELCGVIQDALNCTQQKHLGLLLGSHEGQISIGILGFAMQACKTVAEALETALQYHPISGSVLDLSVHLSQDYCEIELIERSDCGPLKAFFCDEVFASIMTCLNMMLDRDYELISLELSYDHSAYSQDYQRIFQCPILFKSDRNLIRFPNTLLAKTLKNHSPVNYQIAIQMCQQALKQFNQINQHSIVQVLQHLIESHLPERFDMHQAAQHFHLSERHLRRLLLNDGLSFQHLKQQVLEKKAKQWLEDNQSISQISFNLGFSELREFRRAFKKWTGFSPSEYKKTKLLSSVS</sequence>
<organism evidence="1 2">
    <name type="scientific">Acinetobacter bereziniae</name>
    <name type="common">Acinetobacter genomosp. 10</name>
    <dbReference type="NCBI Taxonomy" id="106648"/>
    <lineage>
        <taxon>Bacteria</taxon>
        <taxon>Pseudomonadati</taxon>
        <taxon>Pseudomonadota</taxon>
        <taxon>Gammaproteobacteria</taxon>
        <taxon>Moraxellales</taxon>
        <taxon>Moraxellaceae</taxon>
        <taxon>Acinetobacter</taxon>
    </lineage>
</organism>
<protein>
    <submittedName>
        <fullName evidence="1">AraC family transcriptional regulator</fullName>
    </submittedName>
</protein>
<gene>
    <name evidence="1" type="ORF">I9054_017245</name>
</gene>
<dbReference type="InterPro" id="IPR009057">
    <property type="entry name" value="Homeodomain-like_sf"/>
</dbReference>
<name>A0A0A8TP07_ACIBZ</name>
<dbReference type="PROSITE" id="PS01124">
    <property type="entry name" value="HTH_ARAC_FAMILY_2"/>
    <property type="match status" value="1"/>
</dbReference>
<dbReference type="GO" id="GO:0000976">
    <property type="term" value="F:transcription cis-regulatory region binding"/>
    <property type="evidence" value="ECO:0007669"/>
    <property type="project" value="TreeGrafter"/>
</dbReference>
<dbReference type="InterPro" id="IPR018060">
    <property type="entry name" value="HTH_AraC"/>
</dbReference>
<dbReference type="GO" id="GO:0005829">
    <property type="term" value="C:cytosol"/>
    <property type="evidence" value="ECO:0007669"/>
    <property type="project" value="TreeGrafter"/>
</dbReference>
<dbReference type="PANTHER" id="PTHR47894">
    <property type="entry name" value="HTH-TYPE TRANSCRIPTIONAL REGULATOR GADX"/>
    <property type="match status" value="1"/>
</dbReference>
<dbReference type="GO" id="GO:0003700">
    <property type="term" value="F:DNA-binding transcription factor activity"/>
    <property type="evidence" value="ECO:0007669"/>
    <property type="project" value="InterPro"/>
</dbReference>
<dbReference type="Gene3D" id="1.10.10.60">
    <property type="entry name" value="Homeodomain-like"/>
    <property type="match status" value="1"/>
</dbReference>
<dbReference type="PRINTS" id="PR00032">
    <property type="entry name" value="HTHARAC"/>
</dbReference>
<evidence type="ECO:0000313" key="2">
    <source>
        <dbReference type="Proteomes" id="UP000644140"/>
    </source>
</evidence>
<dbReference type="EMBL" id="CP092085">
    <property type="protein sequence ID" value="UUN97083.1"/>
    <property type="molecule type" value="Genomic_DNA"/>
</dbReference>
<dbReference type="Pfam" id="PF12833">
    <property type="entry name" value="HTH_18"/>
    <property type="match status" value="1"/>
</dbReference>
<reference evidence="1" key="1">
    <citation type="submission" date="2022-02" db="EMBL/GenBank/DDBJ databases">
        <title>Characterization of Tn125 harboring carbapenem-resistant Acinetobacter bereziniae clinical isolates.</title>
        <authorList>
            <person name="Wong N.-K."/>
            <person name="Pan Q."/>
        </authorList>
    </citation>
    <scope>NUCLEOTIDE SEQUENCE</scope>
    <source>
        <strain evidence="1">GD03393</strain>
    </source>
</reference>
<dbReference type="Pfam" id="PF12625">
    <property type="entry name" value="Arabinose_bd"/>
    <property type="match status" value="1"/>
</dbReference>
<accession>A0A0A8TP07</accession>
<dbReference type="AlphaFoldDB" id="A0A0A8TP07"/>
<dbReference type="STRING" id="106648.GCA_000753985_04129"/>
<dbReference type="SUPFAM" id="SSF46689">
    <property type="entry name" value="Homeodomain-like"/>
    <property type="match status" value="1"/>
</dbReference>
<dbReference type="InterPro" id="IPR032687">
    <property type="entry name" value="AraC-type_N"/>
</dbReference>
<dbReference type="Proteomes" id="UP000644140">
    <property type="component" value="Chromosome"/>
</dbReference>
<dbReference type="SMART" id="SM00342">
    <property type="entry name" value="HTH_ARAC"/>
    <property type="match status" value="1"/>
</dbReference>
<dbReference type="RefSeq" id="WP_042089499.1">
    <property type="nucleotide sequence ID" value="NZ_BKNL01000093.1"/>
</dbReference>